<keyword evidence="2" id="KW-1185">Reference proteome</keyword>
<comment type="caution">
    <text evidence="1">The sequence shown here is derived from an EMBL/GenBank/DDBJ whole genome shotgun (WGS) entry which is preliminary data.</text>
</comment>
<dbReference type="OrthoDB" id="391709at2"/>
<dbReference type="RefSeq" id="WP_104207754.1">
    <property type="nucleotide sequence ID" value="NZ_PHNF01000001.1"/>
</dbReference>
<evidence type="ECO:0000313" key="1">
    <source>
        <dbReference type="EMBL" id="PPE06555.1"/>
    </source>
</evidence>
<dbReference type="EMBL" id="PHNF01000001">
    <property type="protein sequence ID" value="PPE06555.1"/>
    <property type="molecule type" value="Genomic_DNA"/>
</dbReference>
<name>A0A2S5RHE8_9MOLU</name>
<proteinExistence type="predicted"/>
<dbReference type="AlphaFoldDB" id="A0A2S5RHE8"/>
<accession>A0A2S5RHE8</accession>
<reference evidence="1 2" key="1">
    <citation type="submission" date="2017-11" db="EMBL/GenBank/DDBJ databases">
        <title>Genome sequence of Mesoplasma corruscae ELCA-2 (ATCC 49579).</title>
        <authorList>
            <person name="Lo W.-S."/>
            <person name="Kuo C.-H."/>
        </authorList>
    </citation>
    <scope>NUCLEOTIDE SEQUENCE [LARGE SCALE GENOMIC DNA]</scope>
    <source>
        <strain evidence="1 2">ELCA-2</strain>
    </source>
</reference>
<gene>
    <name evidence="1" type="ORF">MCORR_v1c01830</name>
</gene>
<evidence type="ECO:0000313" key="2">
    <source>
        <dbReference type="Proteomes" id="UP000239785"/>
    </source>
</evidence>
<organism evidence="1 2">
    <name type="scientific">Mesoplasma corruscae</name>
    <dbReference type="NCBI Taxonomy" id="216874"/>
    <lineage>
        <taxon>Bacteria</taxon>
        <taxon>Bacillati</taxon>
        <taxon>Mycoplasmatota</taxon>
        <taxon>Mollicutes</taxon>
        <taxon>Entomoplasmatales</taxon>
        <taxon>Entomoplasmataceae</taxon>
        <taxon>Mesoplasma</taxon>
    </lineage>
</organism>
<protein>
    <submittedName>
        <fullName evidence="1">Uncharacterized protein</fullName>
    </submittedName>
</protein>
<sequence>MLSILSLIGSLGFIVSGPASISHSIVNKTQFKKYESEIIDLFKKDQEIIYKNINLFSSINNNDIKSFLIEENESVIFDLNKLEKRGFNQESLSFLFRKSFKNTTLKDLENKGMFEEKHYNVNTNNLFLENRIIGQKEIAFSGPNHWYEYLIGYWKIHFNNEMSIELSKGNFLSTLSELSGVLADGMANIPYIATGATAVSLLAGILATLGSSIFESGNKGNGIYIRFAFLIPTGWGPSDKKWN</sequence>
<dbReference type="Proteomes" id="UP000239785">
    <property type="component" value="Unassembled WGS sequence"/>
</dbReference>